<dbReference type="Pfam" id="PF12704">
    <property type="entry name" value="MacB_PCD"/>
    <property type="match status" value="1"/>
</dbReference>
<evidence type="ECO:0000256" key="6">
    <source>
        <dbReference type="ARBA" id="ARBA00038076"/>
    </source>
</evidence>
<evidence type="ECO:0000256" key="5">
    <source>
        <dbReference type="ARBA" id="ARBA00023136"/>
    </source>
</evidence>
<feature type="transmembrane region" description="Helical" evidence="7">
    <location>
        <begin position="267"/>
        <end position="296"/>
    </location>
</feature>
<dbReference type="GO" id="GO:0005524">
    <property type="term" value="F:ATP binding"/>
    <property type="evidence" value="ECO:0007669"/>
    <property type="project" value="UniProtKB-KW"/>
</dbReference>
<sequence length="394" mass="41261">MMNSLHTALRSAAKNKFRTAITALSVFIGVLSVLLISGIVQAGKTALGQELSSLGADGLTLKYSEDSTIYQLDESALQKVAQTKGVKGASPIVVEPGQLTGPSGSVQKVYTWGVGNNADSLISLDLLWGRSISRGDIASRAAVCLLDSKTAQEMFGRENVVGKRVPLNIAGYQQEFEVVGVVSSSSNILKSFAGGLMPTLVYTPYTVIPMATGDSSFDQIAVKLDQGADSQVVRTRLQKAVDPDGRCGVDILDLASQKDSLDRILDIVTLVLSCVAAISLLVAGMCITTVMISSVAERTREIGIKKAIGATSGSILREFLAEAILLSLVGSTAAALLCLLLLKAATALTGIDMALSSTVLFFSLAGSVLLGGAFGAYPAYKAARMHPVEALRRE</sequence>
<keyword evidence="3 7" id="KW-0812">Transmembrane</keyword>
<keyword evidence="10" id="KW-0067">ATP-binding</keyword>
<organism evidence="10">
    <name type="scientific">uncultured Anaerotruncus sp</name>
    <dbReference type="NCBI Taxonomy" id="905011"/>
    <lineage>
        <taxon>Bacteria</taxon>
        <taxon>Bacillati</taxon>
        <taxon>Bacillota</taxon>
        <taxon>Clostridia</taxon>
        <taxon>Eubacteriales</taxon>
        <taxon>Oscillospiraceae</taxon>
        <taxon>Anaerotruncus</taxon>
        <taxon>environmental samples</taxon>
    </lineage>
</organism>
<evidence type="ECO:0000256" key="1">
    <source>
        <dbReference type="ARBA" id="ARBA00004651"/>
    </source>
</evidence>
<keyword evidence="10" id="KW-0547">Nucleotide-binding</keyword>
<evidence type="ECO:0000256" key="7">
    <source>
        <dbReference type="SAM" id="Phobius"/>
    </source>
</evidence>
<evidence type="ECO:0000256" key="4">
    <source>
        <dbReference type="ARBA" id="ARBA00022989"/>
    </source>
</evidence>
<comment type="similarity">
    <text evidence="6">Belongs to the ABC-4 integral membrane protein family.</text>
</comment>
<feature type="domain" description="ABC3 transporter permease C-terminal" evidence="8">
    <location>
        <begin position="274"/>
        <end position="387"/>
    </location>
</feature>
<keyword evidence="10" id="KW-0378">Hydrolase</keyword>
<dbReference type="GO" id="GO:0005886">
    <property type="term" value="C:plasma membrane"/>
    <property type="evidence" value="ECO:0007669"/>
    <property type="project" value="UniProtKB-SubCell"/>
</dbReference>
<keyword evidence="2" id="KW-1003">Cell membrane</keyword>
<feature type="transmembrane region" description="Helical" evidence="7">
    <location>
        <begin position="354"/>
        <end position="377"/>
    </location>
</feature>
<dbReference type="EMBL" id="FMHG01000001">
    <property type="protein sequence ID" value="SCJ46380.1"/>
    <property type="molecule type" value="Genomic_DNA"/>
</dbReference>
<accession>A0A1C6GMD2</accession>
<comment type="subcellular location">
    <subcellularLocation>
        <location evidence="1">Cell membrane</location>
        <topology evidence="1">Multi-pass membrane protein</topology>
    </subcellularLocation>
</comment>
<dbReference type="InterPro" id="IPR003838">
    <property type="entry name" value="ABC3_permease_C"/>
</dbReference>
<feature type="domain" description="MacB-like periplasmic core" evidence="9">
    <location>
        <begin position="19"/>
        <end position="239"/>
    </location>
</feature>
<dbReference type="AlphaFoldDB" id="A0A1C6GMD2"/>
<reference evidence="10" key="1">
    <citation type="submission" date="2015-09" db="EMBL/GenBank/DDBJ databases">
        <authorList>
            <consortium name="Pathogen Informatics"/>
        </authorList>
    </citation>
    <scope>NUCLEOTIDE SEQUENCE</scope>
    <source>
        <strain evidence="10">2789STDY5834896</strain>
    </source>
</reference>
<dbReference type="InterPro" id="IPR025857">
    <property type="entry name" value="MacB_PCD"/>
</dbReference>
<dbReference type="EC" id="3.6.3.-" evidence="10"/>
<name>A0A1C6GMD2_9FIRM</name>
<evidence type="ECO:0000256" key="3">
    <source>
        <dbReference type="ARBA" id="ARBA00022692"/>
    </source>
</evidence>
<evidence type="ECO:0000256" key="2">
    <source>
        <dbReference type="ARBA" id="ARBA00022475"/>
    </source>
</evidence>
<evidence type="ECO:0000313" key="10">
    <source>
        <dbReference type="EMBL" id="SCJ46380.1"/>
    </source>
</evidence>
<proteinExistence type="inferred from homology"/>
<dbReference type="PANTHER" id="PTHR30572">
    <property type="entry name" value="MEMBRANE COMPONENT OF TRANSPORTER-RELATED"/>
    <property type="match status" value="1"/>
</dbReference>
<evidence type="ECO:0000259" key="9">
    <source>
        <dbReference type="Pfam" id="PF12704"/>
    </source>
</evidence>
<dbReference type="Pfam" id="PF02687">
    <property type="entry name" value="FtsX"/>
    <property type="match status" value="1"/>
</dbReference>
<dbReference type="GO" id="GO:0016787">
    <property type="term" value="F:hydrolase activity"/>
    <property type="evidence" value="ECO:0007669"/>
    <property type="project" value="UniProtKB-KW"/>
</dbReference>
<gene>
    <name evidence="10" type="primary">macB_2</name>
    <name evidence="10" type="ORF">SAMEA3545359_00453</name>
</gene>
<protein>
    <submittedName>
        <fullName evidence="10">Macrolide export ATP-binding/permease protein MacB</fullName>
        <ecNumber evidence="10">3.6.3.-</ecNumber>
    </submittedName>
</protein>
<keyword evidence="5 7" id="KW-0472">Membrane</keyword>
<dbReference type="PANTHER" id="PTHR30572:SF4">
    <property type="entry name" value="ABC TRANSPORTER PERMEASE YTRF"/>
    <property type="match status" value="1"/>
</dbReference>
<feature type="transmembrane region" description="Helical" evidence="7">
    <location>
        <begin position="319"/>
        <end position="342"/>
    </location>
</feature>
<evidence type="ECO:0000259" key="8">
    <source>
        <dbReference type="Pfam" id="PF02687"/>
    </source>
</evidence>
<keyword evidence="4 7" id="KW-1133">Transmembrane helix</keyword>
<dbReference type="InterPro" id="IPR050250">
    <property type="entry name" value="Macrolide_Exporter_MacB"/>
</dbReference>
<dbReference type="GO" id="GO:0022857">
    <property type="term" value="F:transmembrane transporter activity"/>
    <property type="evidence" value="ECO:0007669"/>
    <property type="project" value="TreeGrafter"/>
</dbReference>